<accession>A0ACB7IXC4</accession>
<proteinExistence type="predicted"/>
<organism evidence="1 2">
    <name type="scientific">Pleurotus cornucopiae</name>
    <name type="common">Cornucopia mushroom</name>
    <dbReference type="NCBI Taxonomy" id="5321"/>
    <lineage>
        <taxon>Eukaryota</taxon>
        <taxon>Fungi</taxon>
        <taxon>Dikarya</taxon>
        <taxon>Basidiomycota</taxon>
        <taxon>Agaricomycotina</taxon>
        <taxon>Agaricomycetes</taxon>
        <taxon>Agaricomycetidae</taxon>
        <taxon>Agaricales</taxon>
        <taxon>Pleurotineae</taxon>
        <taxon>Pleurotaceae</taxon>
        <taxon>Pleurotus</taxon>
    </lineage>
</organism>
<protein>
    <submittedName>
        <fullName evidence="1">Uncharacterized protein</fullName>
    </submittedName>
</protein>
<dbReference type="EMBL" id="WQMT02000005">
    <property type="protein sequence ID" value="KAG9222379.1"/>
    <property type="molecule type" value="Genomic_DNA"/>
</dbReference>
<evidence type="ECO:0000313" key="2">
    <source>
        <dbReference type="Proteomes" id="UP000824881"/>
    </source>
</evidence>
<dbReference type="Proteomes" id="UP000824881">
    <property type="component" value="Unassembled WGS sequence"/>
</dbReference>
<keyword evidence="2" id="KW-1185">Reference proteome</keyword>
<gene>
    <name evidence="1" type="ORF">CCMSSC00406_0002714</name>
</gene>
<sequence length="743" mass="81867">MQSSPGVTTRARGKRKVAVDLCDSNPEPSPKYSKTNSSARRASKASVITIEDSDDEEDFQLILQQIKDQEESEALAKRLQEGTASTSLINDSEIAGAGWSLTTSDCQGHGEEFEDDEAMARRLAAEWAAMDSSVRDINHAQIADTGSTSTREGPLRVPKGAANTTPPDEQLSEYKDLFTVFETLGAFDRLVLYERETAASRARKFSKNTGDAGSVGPGGTGYATGYGVFAHQMLQQSQPQAQQQNTSVVNSSQDHTAHSDRITCCALETLIKLLPAPYSADPQTYDFLPHPSLGPLLALSQLTEVLSSLLRNDSISDWGNRSGTYQTVLSLLRRMADSEVTLRRLVEKKWEVKQSCSIDEWMWEKGEIIWERKGKGGEGAIVRGVPLYHHFQKLTRQSEAFLSGALQMMENSAEDDAEVDEAMMQTTSLCGDIIAARDDIQRTMAALGSEAEVDEVLEPEPIVETSEVDGDKPRKKVKGKGKAKAKGKAKTTIATEDTHKVDQEYAQSCERLAFKYVRLADSEDNGRSGLKYSSFNFNAALSSSSNETRIPKDRMHLVKELAVMATSLPPGIWVRVDEVRNDVIKIMIAGPEGTPYANGLFEFDCFMPLNYPKSPPQMHLRTTGNGRVRFNPNLYSSGKVCLSLLGTWPGGPNEGWAPYKSTLLQVLVSIQSMILIDLPWYNEPGRGKANAKCKASIDYNKELAYSTTVWAILDWLRDEHRNGIWARSVRGTKGNSTSVSTKC</sequence>
<name>A0ACB7IXC4_PLECO</name>
<comment type="caution">
    <text evidence="1">The sequence shown here is derived from an EMBL/GenBank/DDBJ whole genome shotgun (WGS) entry which is preliminary data.</text>
</comment>
<evidence type="ECO:0000313" key="1">
    <source>
        <dbReference type="EMBL" id="KAG9222379.1"/>
    </source>
</evidence>
<reference evidence="1 2" key="1">
    <citation type="journal article" date="2021" name="Appl. Environ. Microbiol.">
        <title>Genetic linkage and physical mapping for an oyster mushroom Pleurotus cornucopiae and QTL analysis for the trait cap color.</title>
        <authorList>
            <person name="Zhang Y."/>
            <person name="Gao W."/>
            <person name="Sonnenberg A."/>
            <person name="Chen Q."/>
            <person name="Zhang J."/>
            <person name="Huang C."/>
        </authorList>
    </citation>
    <scope>NUCLEOTIDE SEQUENCE [LARGE SCALE GENOMIC DNA]</scope>
    <source>
        <strain evidence="1">CCMSSC00406</strain>
    </source>
</reference>